<reference evidence="1 3" key="1">
    <citation type="submission" date="2016-01" db="EMBL/GenBank/DDBJ databases">
        <title>Genome sequence of Oerskovia enterophila VJag, an agar and cellulose degrading bacterium.</title>
        <authorList>
            <person name="Poehlein A."/>
            <person name="Jag V."/>
            <person name="Bengelsdorf F."/>
            <person name="Duerre P."/>
            <person name="Daniel R."/>
        </authorList>
    </citation>
    <scope>NUCLEOTIDE SEQUENCE [LARGE SCALE GENOMIC DNA]</scope>
    <source>
        <strain evidence="1 3">VJag</strain>
    </source>
</reference>
<dbReference type="Proteomes" id="UP000076447">
    <property type="component" value="Unassembled WGS sequence"/>
</dbReference>
<dbReference type="EMBL" id="MAQA01000015">
    <property type="protein sequence ID" value="OCI31658.1"/>
    <property type="molecule type" value="Genomic_DNA"/>
</dbReference>
<dbReference type="PANTHER" id="PTHR10091:SF0">
    <property type="entry name" value="GALACTOSE MUTAROTASE"/>
    <property type="match status" value="1"/>
</dbReference>
<dbReference type="SUPFAM" id="SSF74650">
    <property type="entry name" value="Galactose mutarotase-like"/>
    <property type="match status" value="1"/>
</dbReference>
<evidence type="ECO:0000313" key="2">
    <source>
        <dbReference type="EMBL" id="OCI31658.1"/>
    </source>
</evidence>
<evidence type="ECO:0000313" key="1">
    <source>
        <dbReference type="EMBL" id="KZM33975.1"/>
    </source>
</evidence>
<dbReference type="InterPro" id="IPR011013">
    <property type="entry name" value="Gal_mutarotase_sf_dom"/>
</dbReference>
<dbReference type="Pfam" id="PF01263">
    <property type="entry name" value="Aldose_epim"/>
    <property type="match status" value="1"/>
</dbReference>
<dbReference type="InterPro" id="IPR008183">
    <property type="entry name" value="Aldose_1/G6P_1-epimerase"/>
</dbReference>
<accession>A0A163QB25</accession>
<dbReference type="Gene3D" id="2.70.98.10">
    <property type="match status" value="1"/>
</dbReference>
<dbReference type="PANTHER" id="PTHR10091">
    <property type="entry name" value="ALDOSE-1-EPIMERASE"/>
    <property type="match status" value="1"/>
</dbReference>
<dbReference type="InterPro" id="IPR014718">
    <property type="entry name" value="GH-type_carb-bd"/>
</dbReference>
<dbReference type="STRING" id="43678.OJAG_34590"/>
<dbReference type="GO" id="GO:0006006">
    <property type="term" value="P:glucose metabolic process"/>
    <property type="evidence" value="ECO:0007669"/>
    <property type="project" value="TreeGrafter"/>
</dbReference>
<reference evidence="2 4" key="2">
    <citation type="submission" date="2016-06" db="EMBL/GenBank/DDBJ databases">
        <title>Genome sequence of Oerskovia enterophila DSM 43852.</title>
        <authorList>
            <person name="Poehlein A."/>
            <person name="Jag V."/>
            <person name="Bengelsdorf F.R."/>
            <person name="Daniel R."/>
            <person name="Duerre P."/>
        </authorList>
    </citation>
    <scope>NUCLEOTIDE SEQUENCE [LARGE SCALE GENOMIC DNA]</scope>
    <source>
        <strain evidence="2 4">DSM 43852</strain>
    </source>
</reference>
<evidence type="ECO:0000313" key="3">
    <source>
        <dbReference type="Proteomes" id="UP000076447"/>
    </source>
</evidence>
<protein>
    <submittedName>
        <fullName evidence="1">Aldose 1-epimerase</fullName>
        <ecNumber evidence="1">5.1.3.3</ecNumber>
    </submittedName>
</protein>
<dbReference type="GO" id="GO:0030246">
    <property type="term" value="F:carbohydrate binding"/>
    <property type="evidence" value="ECO:0007669"/>
    <property type="project" value="InterPro"/>
</dbReference>
<dbReference type="GO" id="GO:0033499">
    <property type="term" value="P:galactose catabolic process via UDP-galactose, Leloir pathway"/>
    <property type="evidence" value="ECO:0007669"/>
    <property type="project" value="TreeGrafter"/>
</dbReference>
<gene>
    <name evidence="1" type="primary">galM_2</name>
    <name evidence="2" type="synonym">galM</name>
    <name evidence="2" type="ORF">OERS_16390</name>
    <name evidence="1" type="ORF">OJAG_34590</name>
</gene>
<dbReference type="EC" id="5.1.3.3" evidence="1"/>
<dbReference type="AlphaFoldDB" id="A0A163QB25"/>
<keyword evidence="1" id="KW-0413">Isomerase</keyword>
<sequence>MFLLVLRWCSRRPGAGDGASLGLLPAVGGTTGFYCRCSRGVPHPVTYVIVNIKPPSGAQIRIEHGDHRVTVTEVGATIREYSVEGRDVFTPFAETELAPASHGAVLLPWPNRLRDGQYTFDGVELQLPLTEVPRRTAIHGLVCWERWDVVEQSASAVTLELHLVPTPGYPFDLLARVTYALSDAGLRVTTRTTNVGGTDAPYGVGFHPWLSPGDASVDECTLRLDASTRVTTDERLLPTGTEPAAGDFDLREPRLLAGIDLDDAYVDVLRDEDGLSWMQLSAPDGRTAAVWMDSSMDTWQVCTGDHVSATAYRRTGVAAEPMSCIADAFRTGERLVRLAPGASHEATWGATLL</sequence>
<organism evidence="1 3">
    <name type="scientific">Oerskovia enterophila</name>
    <dbReference type="NCBI Taxonomy" id="43678"/>
    <lineage>
        <taxon>Bacteria</taxon>
        <taxon>Bacillati</taxon>
        <taxon>Actinomycetota</taxon>
        <taxon>Actinomycetes</taxon>
        <taxon>Micrococcales</taxon>
        <taxon>Cellulomonadaceae</taxon>
        <taxon>Oerskovia</taxon>
    </lineage>
</organism>
<dbReference type="GO" id="GO:0004034">
    <property type="term" value="F:aldose 1-epimerase activity"/>
    <property type="evidence" value="ECO:0007669"/>
    <property type="project" value="UniProtKB-EC"/>
</dbReference>
<dbReference type="PATRIC" id="fig|43678.3.peg.3623"/>
<dbReference type="Proteomes" id="UP000093412">
    <property type="component" value="Unassembled WGS sequence"/>
</dbReference>
<keyword evidence="4" id="KW-1185">Reference proteome</keyword>
<dbReference type="EMBL" id="LRIE01000083">
    <property type="protein sequence ID" value="KZM33975.1"/>
    <property type="molecule type" value="Genomic_DNA"/>
</dbReference>
<dbReference type="CDD" id="cd09022">
    <property type="entry name" value="Aldose_epim_Ec_YihR"/>
    <property type="match status" value="1"/>
</dbReference>
<name>A0A163QB25_9CELL</name>
<dbReference type="InterPro" id="IPR037480">
    <property type="entry name" value="YihR-like"/>
</dbReference>
<comment type="caution">
    <text evidence="1">The sequence shown here is derived from an EMBL/GenBank/DDBJ whole genome shotgun (WGS) entry which is preliminary data.</text>
</comment>
<proteinExistence type="predicted"/>
<evidence type="ECO:0000313" key="4">
    <source>
        <dbReference type="Proteomes" id="UP000093412"/>
    </source>
</evidence>